<dbReference type="RefSeq" id="WP_264250215.1">
    <property type="nucleotide sequence ID" value="NZ_CP107567.1"/>
</dbReference>
<keyword evidence="2" id="KW-0812">Transmembrane</keyword>
<accession>A0ABY6IL53</accession>
<feature type="transmembrane region" description="Helical" evidence="2">
    <location>
        <begin position="322"/>
        <end position="346"/>
    </location>
</feature>
<dbReference type="EMBL" id="CP107567">
    <property type="protein sequence ID" value="UYQ66619.1"/>
    <property type="molecule type" value="Genomic_DNA"/>
</dbReference>
<keyword evidence="2" id="KW-1133">Transmembrane helix</keyword>
<keyword evidence="2" id="KW-0472">Membrane</keyword>
<evidence type="ECO:0000256" key="2">
    <source>
        <dbReference type="SAM" id="Phobius"/>
    </source>
</evidence>
<gene>
    <name evidence="3" type="ORF">OGH68_22425</name>
</gene>
<feature type="transmembrane region" description="Helical" evidence="2">
    <location>
        <begin position="203"/>
        <end position="224"/>
    </location>
</feature>
<evidence type="ECO:0000256" key="1">
    <source>
        <dbReference type="SAM" id="MobiDB-lite"/>
    </source>
</evidence>
<dbReference type="Proteomes" id="UP001163878">
    <property type="component" value="Chromosome"/>
</dbReference>
<dbReference type="Pfam" id="PF19979">
    <property type="entry name" value="DUF6415"/>
    <property type="match status" value="1"/>
</dbReference>
<sequence>MEQLCAHDLRFADGPLQNDLFEDEAQRRCRLPRQQLLPGRPGPTRRSISSSSSAGRCATCTALAYSSICNSPSCERGQVLATAARALEGIGFEDAQKTVQLLSVHIGLLVAQVEELALALPVGEQGRCHALASVGEACRKTRAGGVAGSGPQRRAEQLARVCRALLHHWERPGRRWRRMGRMSSTTAIPDAVHLATDTGQNSVVVFGIVILGLLVLITLCVYLFPAFAARGRFSAPTLAGTLRDVALVCVTVALAIYLFGLMCTVRLENEWYTCGPQRYGYSSPVDRPGLENMEDSLFPVSSVCRWSDGYAYDFVPAFVNPVVFTLLSLAAIGVIAAGAALTHTGARRDLAARDRH</sequence>
<evidence type="ECO:0000313" key="3">
    <source>
        <dbReference type="EMBL" id="UYQ66619.1"/>
    </source>
</evidence>
<dbReference type="InterPro" id="IPR046300">
    <property type="entry name" value="DUF6415"/>
</dbReference>
<feature type="transmembrane region" description="Helical" evidence="2">
    <location>
        <begin position="245"/>
        <end position="267"/>
    </location>
</feature>
<organism evidence="3 4">
    <name type="scientific">Streptomyces peucetius</name>
    <dbReference type="NCBI Taxonomy" id="1950"/>
    <lineage>
        <taxon>Bacteria</taxon>
        <taxon>Bacillati</taxon>
        <taxon>Actinomycetota</taxon>
        <taxon>Actinomycetes</taxon>
        <taxon>Kitasatosporales</taxon>
        <taxon>Streptomycetaceae</taxon>
        <taxon>Streptomyces</taxon>
    </lineage>
</organism>
<evidence type="ECO:0000313" key="4">
    <source>
        <dbReference type="Proteomes" id="UP001163878"/>
    </source>
</evidence>
<keyword evidence="4" id="KW-1185">Reference proteome</keyword>
<protein>
    <submittedName>
        <fullName evidence="3">DUF6415 family natural product biosynthesis protein</fullName>
    </submittedName>
</protein>
<proteinExistence type="predicted"/>
<reference evidence="3" key="1">
    <citation type="submission" date="2022-10" db="EMBL/GenBank/DDBJ databases">
        <title>Cytochrome P450 Catalyzes Benzene Ring Formation in the Biosynthesis of Trialkyl-Substituted Aromatic Polyketides.</title>
        <authorList>
            <person name="Zhao E."/>
            <person name="Ge H."/>
        </authorList>
    </citation>
    <scope>NUCLEOTIDE SEQUENCE</scope>
    <source>
        <strain evidence="3">NA0869</strain>
    </source>
</reference>
<name>A0ABY6IL53_STRPE</name>
<feature type="region of interest" description="Disordered" evidence="1">
    <location>
        <begin position="33"/>
        <end position="52"/>
    </location>
</feature>